<reference evidence="2 3" key="1">
    <citation type="submission" date="2016-11" db="EMBL/GenBank/DDBJ databases">
        <authorList>
            <person name="Jaros S."/>
            <person name="Januszkiewicz K."/>
            <person name="Wedrychowicz H."/>
        </authorList>
    </citation>
    <scope>NUCLEOTIDE SEQUENCE [LARGE SCALE GENOMIC DNA]</scope>
    <source>
        <strain evidence="2 3">KHT3</strain>
    </source>
</reference>
<protein>
    <submittedName>
        <fullName evidence="2">Uncharacterized protein</fullName>
    </submittedName>
</protein>
<sequence length="231" mass="26597">MEKEVKKVTNGFSHTQREEDFMMMEFAMMDQKKSDETQKSSKGFTTSMPNSKKAVDPVVEVPTTKTAAPEISTIHARVSPQVVKDMYDGFMMKPSAVTVRFRDEDGCLVMRVTFFYGKRLSRELSLLADTDLIGRTMRAMRGEQLEKLKAYCEEEHIIAATNVDPRIDIFRQCMKSTLKCRINADFLPDEADENNRYISVSFIIAPKMEFRFCLERTREIEEIVNETIKAA</sequence>
<accession>A0A1M6WQX2</accession>
<dbReference type="Proteomes" id="UP000184130">
    <property type="component" value="Unassembled WGS sequence"/>
</dbReference>
<feature type="region of interest" description="Disordered" evidence="1">
    <location>
        <begin position="32"/>
        <end position="57"/>
    </location>
</feature>
<evidence type="ECO:0000313" key="3">
    <source>
        <dbReference type="Proteomes" id="UP000184130"/>
    </source>
</evidence>
<feature type="compositionally biased region" description="Polar residues" evidence="1">
    <location>
        <begin position="40"/>
        <end position="50"/>
    </location>
</feature>
<dbReference type="RefSeq" id="WP_073209738.1">
    <property type="nucleotide sequence ID" value="NZ_FRBD01000017.1"/>
</dbReference>
<name>A0A1M6WQX2_XYLRU</name>
<evidence type="ECO:0000256" key="1">
    <source>
        <dbReference type="SAM" id="MobiDB-lite"/>
    </source>
</evidence>
<proteinExistence type="predicted"/>
<evidence type="ECO:0000313" key="2">
    <source>
        <dbReference type="EMBL" id="SHK95915.1"/>
    </source>
</evidence>
<gene>
    <name evidence="2" type="ORF">SAMN05216463_11795</name>
</gene>
<dbReference type="AlphaFoldDB" id="A0A1M6WQX2"/>
<organism evidence="2 3">
    <name type="scientific">Xylanibacter ruminicola</name>
    <name type="common">Prevotella ruminicola</name>
    <dbReference type="NCBI Taxonomy" id="839"/>
    <lineage>
        <taxon>Bacteria</taxon>
        <taxon>Pseudomonadati</taxon>
        <taxon>Bacteroidota</taxon>
        <taxon>Bacteroidia</taxon>
        <taxon>Bacteroidales</taxon>
        <taxon>Prevotellaceae</taxon>
        <taxon>Xylanibacter</taxon>
    </lineage>
</organism>
<dbReference type="EMBL" id="FRBD01000017">
    <property type="protein sequence ID" value="SHK95915.1"/>
    <property type="molecule type" value="Genomic_DNA"/>
</dbReference>